<dbReference type="GeneID" id="20343419"/>
<protein>
    <submittedName>
        <fullName evidence="2 3">Uncharacterized protein</fullName>
    </submittedName>
</protein>
<dbReference type="AlphaFoldDB" id="J3NNV5"/>
<gene>
    <name evidence="3" type="primary">20343419</name>
    <name evidence="2" type="ORF">GGTG_02961</name>
</gene>
<dbReference type="EMBL" id="GL385396">
    <property type="protein sequence ID" value="EJT77858.1"/>
    <property type="molecule type" value="Genomic_DNA"/>
</dbReference>
<feature type="compositionally biased region" description="Basic and acidic residues" evidence="1">
    <location>
        <begin position="9"/>
        <end position="24"/>
    </location>
</feature>
<evidence type="ECO:0000313" key="3">
    <source>
        <dbReference type="EnsemblFungi" id="EJT77858"/>
    </source>
</evidence>
<dbReference type="VEuPathDB" id="FungiDB:GGTG_02961"/>
<accession>J3NNV5</accession>
<dbReference type="RefSeq" id="XP_009219003.1">
    <property type="nucleotide sequence ID" value="XM_009220739.1"/>
</dbReference>
<keyword evidence="4" id="KW-1185">Reference proteome</keyword>
<name>J3NNV5_GAET3</name>
<dbReference type="EnsemblFungi" id="EJT77858">
    <property type="protein sequence ID" value="EJT77858"/>
    <property type="gene ID" value="GGTG_02961"/>
</dbReference>
<reference evidence="3" key="5">
    <citation type="submission" date="2018-04" db="UniProtKB">
        <authorList>
            <consortium name="EnsemblFungi"/>
        </authorList>
    </citation>
    <scope>IDENTIFICATION</scope>
    <source>
        <strain evidence="3">R3-111a-1</strain>
    </source>
</reference>
<reference evidence="4" key="1">
    <citation type="submission" date="2010-07" db="EMBL/GenBank/DDBJ databases">
        <title>The genome sequence of Gaeumannomyces graminis var. tritici strain R3-111a-1.</title>
        <authorList>
            <consortium name="The Broad Institute Genome Sequencing Platform"/>
            <person name="Ma L.-J."/>
            <person name="Dead R."/>
            <person name="Young S."/>
            <person name="Zeng Q."/>
            <person name="Koehrsen M."/>
            <person name="Alvarado L."/>
            <person name="Berlin A."/>
            <person name="Chapman S.B."/>
            <person name="Chen Z."/>
            <person name="Freedman E."/>
            <person name="Gellesch M."/>
            <person name="Goldberg J."/>
            <person name="Griggs A."/>
            <person name="Gujja S."/>
            <person name="Heilman E.R."/>
            <person name="Heiman D."/>
            <person name="Hepburn T."/>
            <person name="Howarth C."/>
            <person name="Jen D."/>
            <person name="Larson L."/>
            <person name="Mehta T."/>
            <person name="Neiman D."/>
            <person name="Pearson M."/>
            <person name="Roberts A."/>
            <person name="Saif S."/>
            <person name="Shea T."/>
            <person name="Shenoy N."/>
            <person name="Sisk P."/>
            <person name="Stolte C."/>
            <person name="Sykes S."/>
            <person name="Walk T."/>
            <person name="White J."/>
            <person name="Yandava C."/>
            <person name="Haas B."/>
            <person name="Nusbaum C."/>
            <person name="Birren B."/>
        </authorList>
    </citation>
    <scope>NUCLEOTIDE SEQUENCE [LARGE SCALE GENOMIC DNA]</scope>
    <source>
        <strain evidence="4">R3-111a-1</strain>
    </source>
</reference>
<feature type="region of interest" description="Disordered" evidence="1">
    <location>
        <begin position="1"/>
        <end position="24"/>
    </location>
</feature>
<feature type="region of interest" description="Disordered" evidence="1">
    <location>
        <begin position="252"/>
        <end position="331"/>
    </location>
</feature>
<dbReference type="HOGENOM" id="CLU_839501_0_0_1"/>
<organism evidence="2">
    <name type="scientific">Gaeumannomyces tritici (strain R3-111a-1)</name>
    <name type="common">Wheat and barley take-all root rot fungus</name>
    <name type="synonym">Gaeumannomyces graminis var. tritici</name>
    <dbReference type="NCBI Taxonomy" id="644352"/>
    <lineage>
        <taxon>Eukaryota</taxon>
        <taxon>Fungi</taxon>
        <taxon>Dikarya</taxon>
        <taxon>Ascomycota</taxon>
        <taxon>Pezizomycotina</taxon>
        <taxon>Sordariomycetes</taxon>
        <taxon>Sordariomycetidae</taxon>
        <taxon>Magnaporthales</taxon>
        <taxon>Magnaporthaceae</taxon>
        <taxon>Gaeumannomyces</taxon>
    </lineage>
</organism>
<evidence type="ECO:0000256" key="1">
    <source>
        <dbReference type="SAM" id="MobiDB-lite"/>
    </source>
</evidence>
<reference evidence="2" key="2">
    <citation type="submission" date="2010-07" db="EMBL/GenBank/DDBJ databases">
        <authorList>
            <consortium name="The Broad Institute Genome Sequencing Platform"/>
            <consortium name="Broad Institute Genome Sequencing Center for Infectious Disease"/>
            <person name="Ma L.-J."/>
            <person name="Dead R."/>
            <person name="Young S."/>
            <person name="Zeng Q."/>
            <person name="Koehrsen M."/>
            <person name="Alvarado L."/>
            <person name="Berlin A."/>
            <person name="Chapman S.B."/>
            <person name="Chen Z."/>
            <person name="Freedman E."/>
            <person name="Gellesch M."/>
            <person name="Goldberg J."/>
            <person name="Griggs A."/>
            <person name="Gujja S."/>
            <person name="Heilman E.R."/>
            <person name="Heiman D."/>
            <person name="Hepburn T."/>
            <person name="Howarth C."/>
            <person name="Jen D."/>
            <person name="Larson L."/>
            <person name="Mehta T."/>
            <person name="Neiman D."/>
            <person name="Pearson M."/>
            <person name="Roberts A."/>
            <person name="Saif S."/>
            <person name="Shea T."/>
            <person name="Shenoy N."/>
            <person name="Sisk P."/>
            <person name="Stolte C."/>
            <person name="Sykes S."/>
            <person name="Walk T."/>
            <person name="White J."/>
            <person name="Yandava C."/>
            <person name="Haas B."/>
            <person name="Nusbaum C."/>
            <person name="Birren B."/>
        </authorList>
    </citation>
    <scope>NUCLEOTIDE SEQUENCE</scope>
    <source>
        <strain evidence="2">R3-111a-1</strain>
    </source>
</reference>
<sequence length="331" mass="36014">MARPASDGARQESSARPEEAQQVPRRPEKVCACPDVCGHSSQIASATTCLADTVIGTMSISGGFEPEKGALFLGCIPRRPLFTALSTSRYNPVVNSSPRRCQDCGYFLASKAALDCLKQRRRARLSLFAVVHRFTSLLHVPRAHPRRPTLERLELHVAHCTLPFGPVQWNLSLLVAIRRGRPAGRYLSLPHNPPLLEALEFTTIVGKKMVPTPPNSASVRQDRQGDKASAPASAAEQPVSVVACCHNPTASDCSHVRPHPKHLSNPLGPAVQLTPRQETGRTRPSRPPELPRAHQETATATPETVRLDAFPAVEQSRSPQPTPVARSTPRD</sequence>
<reference evidence="3" key="4">
    <citation type="journal article" date="2015" name="G3 (Bethesda)">
        <title>Genome sequences of three phytopathogenic species of the Magnaporthaceae family of fungi.</title>
        <authorList>
            <person name="Okagaki L.H."/>
            <person name="Nunes C.C."/>
            <person name="Sailsbery J."/>
            <person name="Clay B."/>
            <person name="Brown D."/>
            <person name="John T."/>
            <person name="Oh Y."/>
            <person name="Young N."/>
            <person name="Fitzgerald M."/>
            <person name="Haas B.J."/>
            <person name="Zeng Q."/>
            <person name="Young S."/>
            <person name="Adiconis X."/>
            <person name="Fan L."/>
            <person name="Levin J.Z."/>
            <person name="Mitchell T.K."/>
            <person name="Okubara P.A."/>
            <person name="Farman M.L."/>
            <person name="Kohn L.M."/>
            <person name="Birren B."/>
            <person name="Ma L.-J."/>
            <person name="Dean R.A."/>
        </authorList>
    </citation>
    <scope>NUCLEOTIDE SEQUENCE</scope>
    <source>
        <strain evidence="3">R3-111a-1</strain>
    </source>
</reference>
<evidence type="ECO:0000313" key="4">
    <source>
        <dbReference type="Proteomes" id="UP000006039"/>
    </source>
</evidence>
<reference evidence="2" key="3">
    <citation type="submission" date="2010-09" db="EMBL/GenBank/DDBJ databases">
        <title>Annotation of Gaeumannomyces graminis var. tritici R3-111a-1.</title>
        <authorList>
            <consortium name="The Broad Institute Genome Sequencing Platform"/>
            <person name="Ma L.-J."/>
            <person name="Dead R."/>
            <person name="Young S.K."/>
            <person name="Zeng Q."/>
            <person name="Gargeya S."/>
            <person name="Fitzgerald M."/>
            <person name="Haas B."/>
            <person name="Abouelleil A."/>
            <person name="Alvarado L."/>
            <person name="Arachchi H.M."/>
            <person name="Berlin A."/>
            <person name="Brown A."/>
            <person name="Chapman S.B."/>
            <person name="Chen Z."/>
            <person name="Dunbar C."/>
            <person name="Freedman E."/>
            <person name="Gearin G."/>
            <person name="Gellesch M."/>
            <person name="Goldberg J."/>
            <person name="Griggs A."/>
            <person name="Gujja S."/>
            <person name="Heiman D."/>
            <person name="Howarth C."/>
            <person name="Larson L."/>
            <person name="Lui A."/>
            <person name="MacDonald P.J.P."/>
            <person name="Mehta T."/>
            <person name="Montmayeur A."/>
            <person name="Murphy C."/>
            <person name="Neiman D."/>
            <person name="Pearson M."/>
            <person name="Priest M."/>
            <person name="Roberts A."/>
            <person name="Saif S."/>
            <person name="Shea T."/>
            <person name="Shenoy N."/>
            <person name="Sisk P."/>
            <person name="Stolte C."/>
            <person name="Sykes S."/>
            <person name="Yandava C."/>
            <person name="Wortman J."/>
            <person name="Nusbaum C."/>
            <person name="Birren B."/>
        </authorList>
    </citation>
    <scope>NUCLEOTIDE SEQUENCE</scope>
    <source>
        <strain evidence="2">R3-111a-1</strain>
    </source>
</reference>
<proteinExistence type="predicted"/>
<dbReference type="Proteomes" id="UP000006039">
    <property type="component" value="Unassembled WGS sequence"/>
</dbReference>
<evidence type="ECO:0000313" key="2">
    <source>
        <dbReference type="EMBL" id="EJT77858.1"/>
    </source>
</evidence>
<feature type="region of interest" description="Disordered" evidence="1">
    <location>
        <begin position="209"/>
        <end position="237"/>
    </location>
</feature>